<keyword evidence="4" id="KW-0946">Virion</keyword>
<comment type="subcellular location">
    <subcellularLocation>
        <location evidence="1">Virion</location>
    </subcellularLocation>
</comment>
<dbReference type="EMBL" id="PP511490">
    <property type="protein sequence ID" value="XCD04654.1"/>
    <property type="molecule type" value="Genomic_DNA"/>
</dbReference>
<protein>
    <submittedName>
        <fullName evidence="5">Major capsid protein</fullName>
    </submittedName>
</protein>
<keyword evidence="3" id="KW-0167">Capsid protein</keyword>
<dbReference type="GO" id="GO:0039615">
    <property type="term" value="C:T=1 icosahedral viral capsid"/>
    <property type="evidence" value="ECO:0007669"/>
    <property type="project" value="UniProtKB-KW"/>
</dbReference>
<evidence type="ECO:0000313" key="5">
    <source>
        <dbReference type="EMBL" id="XCD04654.1"/>
    </source>
</evidence>
<keyword evidence="2" id="KW-1140">T=1 icosahedral capsid protein</keyword>
<organism evidence="5">
    <name type="scientific">Dulem virus 225</name>
    <dbReference type="NCBI Taxonomy" id="3145702"/>
    <lineage>
        <taxon>Viruses</taxon>
        <taxon>Monodnaviria</taxon>
        <taxon>Sangervirae</taxon>
        <taxon>Phixviricota</taxon>
        <taxon>Malgrandaviricetes</taxon>
        <taxon>Petitvirales</taxon>
        <taxon>Microviridae</taxon>
        <taxon>Microvirus</taxon>
    </lineage>
</organism>
<dbReference type="GO" id="GO:0005198">
    <property type="term" value="F:structural molecule activity"/>
    <property type="evidence" value="ECO:0007669"/>
    <property type="project" value="InterPro"/>
</dbReference>
<evidence type="ECO:0000256" key="1">
    <source>
        <dbReference type="ARBA" id="ARBA00004328"/>
    </source>
</evidence>
<proteinExistence type="predicted"/>
<reference evidence="5" key="1">
    <citation type="submission" date="2024-03" db="EMBL/GenBank/DDBJ databases">
        <title>Diverse circular DNA viruses in blood, oral, and fecal samples of captive lemurs.</title>
        <authorList>
            <person name="Paietta E.N."/>
            <person name="Kraberger S."/>
            <person name="Lund M.C."/>
            <person name="Custer J.M."/>
            <person name="Vargas K.M."/>
            <person name="Ehmke E.E."/>
            <person name="Yoder A.D."/>
            <person name="Varsani A."/>
        </authorList>
    </citation>
    <scope>NUCLEOTIDE SEQUENCE</scope>
    <source>
        <strain evidence="5">Duke_24FF_956</strain>
    </source>
</reference>
<evidence type="ECO:0000256" key="3">
    <source>
        <dbReference type="ARBA" id="ARBA00022561"/>
    </source>
</evidence>
<accession>A0AAU8B013</accession>
<dbReference type="Gene3D" id="2.60.169.10">
    <property type="entry name" value="Microviridae F protein"/>
    <property type="match status" value="2"/>
</dbReference>
<dbReference type="InterPro" id="IPR003514">
    <property type="entry name" value="Microviridae_protein_F"/>
</dbReference>
<evidence type="ECO:0000256" key="4">
    <source>
        <dbReference type="ARBA" id="ARBA00022844"/>
    </source>
</evidence>
<dbReference type="InterPro" id="IPR037002">
    <property type="entry name" value="Microviridae_protein_F_sf"/>
</dbReference>
<evidence type="ECO:0000256" key="2">
    <source>
        <dbReference type="ARBA" id="ARBA00022431"/>
    </source>
</evidence>
<sequence length="627" mass="69842">MAKQSFISHTVNGYSRYDVPESKAFTCTPGILYPVRIDFINARDRVTIAQGIDVRSNPLAVPSFNPYTVRLHRFWVPMQLYHPEMRTNSSKFDFNNLSLNWIPACSTLGSSSNQSYVIFGTASAFSNSLLHWLRVAPGRVFRSGTQSTSLSGVALPVDSSIDESFWSVADTYLAYWDIVRNYYSYSQWGLYSYAWPASWRIKGNSLPSSSSPSGAFEGALTFNTSASYFTQVFGNLEFLDAYFESQFYPSSVPTSNGTYNRGNLWSQIIYSDITVSGSPASDGYPVSARYPSTSNLGTLSPSSQFALSSESPAANLMSYFVAAHPMAVVPSNPDRFSRLLPNGTSDAVSMSGVTTIPQLAIASRLQEYKDLLGAGGNRYSDWLETFFASKIEHVDRPKLLFSASQTVNVQVVMNQSGQNNFALDPGSGDKGNPLGQQGGTIAFNTQLGRSQSYYFREPGYMIDMLSIRPVYYWNGVKPDYLNYQGSDYFNPIYNDIGYQDVPYFRLTSKGPSVVGSVIAREPCFNEFRSSYDEVLGQLSIPSTAEGSTQPSFPLIPLYSYWVQQRTYSIFENTTFTPGYYPALFVDMSQANSSFASKVEDNFFVNMSYSVRKKNLVNKTFATRLSNR</sequence>
<name>A0AAU8B013_9VIRU</name>
<dbReference type="Pfam" id="PF02305">
    <property type="entry name" value="Phage_F"/>
    <property type="match status" value="1"/>
</dbReference>